<feature type="transmembrane region" description="Helical" evidence="1">
    <location>
        <begin position="447"/>
        <end position="470"/>
    </location>
</feature>
<dbReference type="InterPro" id="IPR018580">
    <property type="entry name" value="Uncharacterised_YfhO"/>
</dbReference>
<feature type="transmembrane region" description="Helical" evidence="1">
    <location>
        <begin position="522"/>
        <end position="539"/>
    </location>
</feature>
<keyword evidence="3" id="KW-1185">Reference proteome</keyword>
<accession>A0A8J7FQ48</accession>
<feature type="transmembrane region" description="Helical" evidence="1">
    <location>
        <begin position="844"/>
        <end position="864"/>
    </location>
</feature>
<dbReference type="Pfam" id="PF09586">
    <property type="entry name" value="YfhO"/>
    <property type="match status" value="1"/>
</dbReference>
<organism evidence="2 3">
    <name type="scientific">Faecalibacter rhinopitheci</name>
    <dbReference type="NCBI Taxonomy" id="2779678"/>
    <lineage>
        <taxon>Bacteria</taxon>
        <taxon>Pseudomonadati</taxon>
        <taxon>Bacteroidota</taxon>
        <taxon>Flavobacteriia</taxon>
        <taxon>Flavobacteriales</taxon>
        <taxon>Weeksellaceae</taxon>
        <taxon>Faecalibacter</taxon>
    </lineage>
</organism>
<dbReference type="PANTHER" id="PTHR38454:SF1">
    <property type="entry name" value="INTEGRAL MEMBRANE PROTEIN"/>
    <property type="match status" value="1"/>
</dbReference>
<feature type="transmembrane region" description="Helical" evidence="1">
    <location>
        <begin position="169"/>
        <end position="185"/>
    </location>
</feature>
<keyword evidence="1" id="KW-0472">Membrane</keyword>
<comment type="caution">
    <text evidence="2">The sequence shown here is derived from an EMBL/GenBank/DDBJ whole genome shotgun (WGS) entry which is preliminary data.</text>
</comment>
<keyword evidence="1" id="KW-0812">Transmembrane</keyword>
<evidence type="ECO:0000256" key="1">
    <source>
        <dbReference type="SAM" id="Phobius"/>
    </source>
</evidence>
<feature type="transmembrane region" description="Helical" evidence="1">
    <location>
        <begin position="409"/>
        <end position="435"/>
    </location>
</feature>
<gene>
    <name evidence="2" type="ORF">IM532_08050</name>
</gene>
<feature type="transmembrane region" description="Helical" evidence="1">
    <location>
        <begin position="372"/>
        <end position="389"/>
    </location>
</feature>
<sequence>MKNNKNLLYILGSIIFFALVALIYCAPVLSGKSIIQPDIINYRGSAEEMLTYQEQTNEHVYWSNAMFGGMPTYQTGAQYDFDLIKGIDKVIRFLPRPADYIFLLFSGFFILGLTLFKKWKYALTGSVFFAVGAYFFIIIAAGHNAKVHTIAYFPPLVAGILLLYRKKYIPGFVLTTLFMGLQLQANHIQMTFYLFLVMLVFVIFQFYSDLKTKQIPAFFKASGLVVVACIIALGLNASRLLATYEYSKETTRGKSEMTLLKTNTDGLDHDYITQWSYGKLETLNLFIPNLMGGSSMSTQEDLKNYYSQLQSLAQQVGDDEFNQQVIQALAQQPRSTYWGEQPGTSGPAYQGAIVVFLFILGLFLVRGRFGKYKWWLLSATILSILLAWGKNFQFLTDVFVDYFPMYDKFRAVSSILVMAELTMPLLAIITVYYFIQENDTAEHKTKMLTIVGGTTIGILAILYIGASGIFSFQSSNDTSFTSQFLSLIGEANPNAIGFWQSMLKQLDDALIADRVAMFRSDTLRTIIFVLLTFALLYSYQKKYIKNSTIVVLSLGALALLDGYTVNKRYFNDDNFVSSYIVDNPFPTELSVKLESEANSNNNVAQIAYKVPLNKALSNLAQKDQSQFRVYNTTQSTFNDAGTSFFVNSIGGYHAAKLGKYQDLIDIYFSGDERLKQYGITDESGMINVLNMLNTKYIIHGNIQEPKIELNPTAFGNAWFVGNVKSVNNANEEILALNDTYLDKQVILRNEIAQNLPKVAVDSTASIQLTSYTPTKMVYKASTNTDQIAVFSEIYYPHGWKASVDGKEVDILKANYILRALPIAKGQHEIVFTYEPQVITTGKTIMLVSNALLIIVIVGGTFLGYKKCKKENYNFKTEGAPVA</sequence>
<feature type="transmembrane region" description="Helical" evidence="1">
    <location>
        <begin position="348"/>
        <end position="365"/>
    </location>
</feature>
<dbReference type="RefSeq" id="WP_194182955.1">
    <property type="nucleotide sequence ID" value="NZ_JADGIK010000005.1"/>
</dbReference>
<feature type="transmembrane region" description="Helical" evidence="1">
    <location>
        <begin position="7"/>
        <end position="29"/>
    </location>
</feature>
<dbReference type="EMBL" id="JADGIK010000005">
    <property type="protein sequence ID" value="MBF0597399.1"/>
    <property type="molecule type" value="Genomic_DNA"/>
</dbReference>
<protein>
    <submittedName>
        <fullName evidence="2">YfhO family protein</fullName>
    </submittedName>
</protein>
<evidence type="ECO:0000313" key="3">
    <source>
        <dbReference type="Proteomes" id="UP000608754"/>
    </source>
</evidence>
<feature type="transmembrane region" description="Helical" evidence="1">
    <location>
        <begin position="546"/>
        <end position="565"/>
    </location>
</feature>
<proteinExistence type="predicted"/>
<feature type="transmembrane region" description="Helical" evidence="1">
    <location>
        <begin position="217"/>
        <end position="237"/>
    </location>
</feature>
<feature type="transmembrane region" description="Helical" evidence="1">
    <location>
        <begin position="191"/>
        <end position="210"/>
    </location>
</feature>
<feature type="transmembrane region" description="Helical" evidence="1">
    <location>
        <begin position="147"/>
        <end position="164"/>
    </location>
</feature>
<name>A0A8J7FQ48_9FLAO</name>
<feature type="transmembrane region" description="Helical" evidence="1">
    <location>
        <begin position="100"/>
        <end position="116"/>
    </location>
</feature>
<dbReference type="PANTHER" id="PTHR38454">
    <property type="entry name" value="INTEGRAL MEMBRANE PROTEIN-RELATED"/>
    <property type="match status" value="1"/>
</dbReference>
<keyword evidence="1" id="KW-1133">Transmembrane helix</keyword>
<evidence type="ECO:0000313" key="2">
    <source>
        <dbReference type="EMBL" id="MBF0597399.1"/>
    </source>
</evidence>
<reference evidence="2" key="1">
    <citation type="submission" date="2020-10" db="EMBL/GenBank/DDBJ databases">
        <authorList>
            <person name="Lu T."/>
            <person name="Wang Q."/>
            <person name="Han X."/>
        </authorList>
    </citation>
    <scope>NUCLEOTIDE SEQUENCE</scope>
    <source>
        <strain evidence="2">WQ 117</strain>
    </source>
</reference>
<feature type="transmembrane region" description="Helical" evidence="1">
    <location>
        <begin position="121"/>
        <end position="141"/>
    </location>
</feature>
<dbReference type="Proteomes" id="UP000608754">
    <property type="component" value="Unassembled WGS sequence"/>
</dbReference>
<dbReference type="AlphaFoldDB" id="A0A8J7FQ48"/>